<comment type="caution">
    <text evidence="1">The sequence shown here is derived from an EMBL/GenBank/DDBJ whole genome shotgun (WGS) entry which is preliminary data.</text>
</comment>
<organism evidence="1 2">
    <name type="scientific">Auriscalpium vulgare</name>
    <dbReference type="NCBI Taxonomy" id="40419"/>
    <lineage>
        <taxon>Eukaryota</taxon>
        <taxon>Fungi</taxon>
        <taxon>Dikarya</taxon>
        <taxon>Basidiomycota</taxon>
        <taxon>Agaricomycotina</taxon>
        <taxon>Agaricomycetes</taxon>
        <taxon>Russulales</taxon>
        <taxon>Auriscalpiaceae</taxon>
        <taxon>Auriscalpium</taxon>
    </lineage>
</organism>
<dbReference type="Proteomes" id="UP000814033">
    <property type="component" value="Unassembled WGS sequence"/>
</dbReference>
<proteinExistence type="predicted"/>
<keyword evidence="2" id="KW-1185">Reference proteome</keyword>
<evidence type="ECO:0000313" key="2">
    <source>
        <dbReference type="Proteomes" id="UP000814033"/>
    </source>
</evidence>
<gene>
    <name evidence="1" type="ORF">FA95DRAFT_1684813</name>
</gene>
<name>A0ACB8R1X0_9AGAM</name>
<sequence>MKNRKLGLESPLDGESGVSASTLDSLALKFNWTKTSVKQRTSETPPPQQKRPCFGLTKSNDPRIATYFLRPAEESAGARSEHVIAAEVFKTEFKKLSTQQKKEVRTIQKHEHRWRLDYSGEGTVFATDCLRNVSATRVGPDGRLLPCERCLDVLADAKFKSIISKPAPANYNYRFVNERFRKDGWAGIVARVRGLQEIVDDPDTSRSWPVKFAIGVLEGKYTDNEVFVGIVQAMVMRKDREERGVGLQNFKYAPAYDIFSGAMRIESPRTYELLASHIAAPTERTLRQKESGRPKVPLLICRETFILAADRIRILCYDGPVALSCDDTKLFATLRLFWDARLKKYFLVGAVGGPHEVADPEQVQAVMEDLKLVKATKVRLWVLQVPLPKVTPIILAAMPIDAMDAEQLRVPLKKIIDGLHEQCIHVASYSCDGTEVERKLQSSMTSNAPGRLSYTINHPRPGGQNLDITIPTYDDQPIVMTQDAKHALKTFRNNLFSGARLLTLGNFAATYSQVHDIALKDGSPLYHRDVEKVDRQDDNAASRLFSASTLEFTVSQYQDYVGLIIYLFVFGELVDAYQNRVIPHLERIKMVLRARYFLDTWISFLNSAQYTRTQHLLSREALDIASYLINALISLVFVHRDHYAGKYPLLPWLHSTEACEHVFGEARRIIKDFTMLDFYYMMPKLMIKLRETALRARTYDPKARASGYSHTYLDIHGIEMGILGVFPSDMDIEKAALEAVEEADSLVLLLGINPAQARAASAGTRITQLPGISAWYGPPDTDAEDRDYSSEDNTSEEGDSDSEGSVGEAQEIQDILTSEERDQWASNTGYSRSHSLDEKLLALSCAAFSVAADETTRMNAMPDPDDQFMKALAADESREIQRALDAMPATDLPDEASKPLGLGPLTSDMLDFSLLIQMRRDHETHQAKRGIRTAANYSAALQAAPDEKTLRRRIADKFHELRRSQQAQAAGTGADRASRWLTEPKAHGEGPAAFTAGPLPTGNAANAAAAATATARKALAKRKKLFASNQLPFLDDLVSARISQLRPLRLNDHVIVYLEKFGLMVAKVIAIYSKTGGKNGKHAAVVDVPNIAAISYIAVEAYSYIAARQFATIPHFMASWQVKRFALIPSYSALCALSNPPSIITPTGRSIEISPSDAGVFKQLQTFESKLPKLAKDFRKRDKSDGKEIEEEIEDDV</sequence>
<reference evidence="1" key="2">
    <citation type="journal article" date="2022" name="New Phytol.">
        <title>Evolutionary transition to the ectomycorrhizal habit in the genomes of a hyperdiverse lineage of mushroom-forming fungi.</title>
        <authorList>
            <person name="Looney B."/>
            <person name="Miyauchi S."/>
            <person name="Morin E."/>
            <person name="Drula E."/>
            <person name="Courty P.E."/>
            <person name="Kohler A."/>
            <person name="Kuo A."/>
            <person name="LaButti K."/>
            <person name="Pangilinan J."/>
            <person name="Lipzen A."/>
            <person name="Riley R."/>
            <person name="Andreopoulos W."/>
            <person name="He G."/>
            <person name="Johnson J."/>
            <person name="Nolan M."/>
            <person name="Tritt A."/>
            <person name="Barry K.W."/>
            <person name="Grigoriev I.V."/>
            <person name="Nagy L.G."/>
            <person name="Hibbett D."/>
            <person name="Henrissat B."/>
            <person name="Matheny P.B."/>
            <person name="Labbe J."/>
            <person name="Martin F.M."/>
        </authorList>
    </citation>
    <scope>NUCLEOTIDE SEQUENCE</scope>
    <source>
        <strain evidence="1">FP105234-sp</strain>
    </source>
</reference>
<protein>
    <submittedName>
        <fullName evidence="1">Uncharacterized protein</fullName>
    </submittedName>
</protein>
<reference evidence="1" key="1">
    <citation type="submission" date="2021-02" db="EMBL/GenBank/DDBJ databases">
        <authorList>
            <consortium name="DOE Joint Genome Institute"/>
            <person name="Ahrendt S."/>
            <person name="Looney B.P."/>
            <person name="Miyauchi S."/>
            <person name="Morin E."/>
            <person name="Drula E."/>
            <person name="Courty P.E."/>
            <person name="Chicoki N."/>
            <person name="Fauchery L."/>
            <person name="Kohler A."/>
            <person name="Kuo A."/>
            <person name="Labutti K."/>
            <person name="Pangilinan J."/>
            <person name="Lipzen A."/>
            <person name="Riley R."/>
            <person name="Andreopoulos W."/>
            <person name="He G."/>
            <person name="Johnson J."/>
            <person name="Barry K.W."/>
            <person name="Grigoriev I.V."/>
            <person name="Nagy L."/>
            <person name="Hibbett D."/>
            <person name="Henrissat B."/>
            <person name="Matheny P.B."/>
            <person name="Labbe J."/>
            <person name="Martin F."/>
        </authorList>
    </citation>
    <scope>NUCLEOTIDE SEQUENCE</scope>
    <source>
        <strain evidence="1">FP105234-sp</strain>
    </source>
</reference>
<evidence type="ECO:0000313" key="1">
    <source>
        <dbReference type="EMBL" id="KAI0037793.1"/>
    </source>
</evidence>
<dbReference type="EMBL" id="MU276712">
    <property type="protein sequence ID" value="KAI0037793.1"/>
    <property type="molecule type" value="Genomic_DNA"/>
</dbReference>
<accession>A0ACB8R1X0</accession>